<reference evidence="3 4" key="1">
    <citation type="submission" date="2020-03" db="EMBL/GenBank/DDBJ databases">
        <title>Metabolic flexibility allows generalist bacteria to become dominant in a frequently disturbed ecosystem.</title>
        <authorList>
            <person name="Chen Y.-J."/>
            <person name="Leung P.M."/>
            <person name="Bay S.K."/>
            <person name="Hugenholtz P."/>
            <person name="Kessler A.J."/>
            <person name="Shelley G."/>
            <person name="Waite D.W."/>
            <person name="Cook P.L."/>
            <person name="Greening C."/>
        </authorList>
    </citation>
    <scope>NUCLEOTIDE SEQUENCE [LARGE SCALE GENOMIC DNA]</scope>
    <source>
        <strain evidence="3">SS_bin_28</strain>
    </source>
</reference>
<dbReference type="Gene3D" id="3.30.10.20">
    <property type="match status" value="3"/>
</dbReference>
<evidence type="ECO:0000256" key="1">
    <source>
        <dbReference type="SAM" id="Phobius"/>
    </source>
</evidence>
<name>A0A7Y2E923_UNCEI</name>
<feature type="domain" description="PASTA" evidence="2">
    <location>
        <begin position="55"/>
        <end position="121"/>
    </location>
</feature>
<evidence type="ECO:0000259" key="2">
    <source>
        <dbReference type="PROSITE" id="PS51178"/>
    </source>
</evidence>
<accession>A0A7Y2E923</accession>
<feature type="domain" description="PASTA" evidence="2">
    <location>
        <begin position="192"/>
        <end position="258"/>
    </location>
</feature>
<proteinExistence type="predicted"/>
<keyword evidence="1" id="KW-0472">Membrane</keyword>
<organism evidence="3 4">
    <name type="scientific">Eiseniibacteriota bacterium</name>
    <dbReference type="NCBI Taxonomy" id="2212470"/>
    <lineage>
        <taxon>Bacteria</taxon>
        <taxon>Candidatus Eiseniibacteriota</taxon>
    </lineage>
</organism>
<keyword evidence="1" id="KW-0812">Transmembrane</keyword>
<dbReference type="Pfam" id="PF03793">
    <property type="entry name" value="PASTA"/>
    <property type="match status" value="3"/>
</dbReference>
<feature type="transmembrane region" description="Helical" evidence="1">
    <location>
        <begin position="25"/>
        <end position="47"/>
    </location>
</feature>
<dbReference type="Proteomes" id="UP000547674">
    <property type="component" value="Unassembled WGS sequence"/>
</dbReference>
<dbReference type="SMART" id="SM00740">
    <property type="entry name" value="PASTA"/>
    <property type="match status" value="3"/>
</dbReference>
<dbReference type="InterPro" id="IPR005543">
    <property type="entry name" value="PASTA_dom"/>
</dbReference>
<dbReference type="PROSITE" id="PS51178">
    <property type="entry name" value="PASTA"/>
    <property type="match status" value="3"/>
</dbReference>
<keyword evidence="1" id="KW-1133">Transmembrane helix</keyword>
<gene>
    <name evidence="3" type="ORF">HKN21_02655</name>
</gene>
<evidence type="ECO:0000313" key="3">
    <source>
        <dbReference type="EMBL" id="NNF05640.1"/>
    </source>
</evidence>
<protein>
    <submittedName>
        <fullName evidence="3">PASTA domain-containing protein</fullName>
    </submittedName>
</protein>
<dbReference type="CDD" id="cd06577">
    <property type="entry name" value="PASTA_pknB"/>
    <property type="match status" value="3"/>
</dbReference>
<dbReference type="AlphaFoldDB" id="A0A7Y2E923"/>
<sequence>MTEDPRHHSPTSTGGSPWVKFGVKALINLFLVGAALVLTMVAFNFAIMPALVRQGKQIEVPNVVDRSLDEGVALLAEAGLAVRDTVERVHPTAAKGVVIDQEPPAGRAVKPERRVRLVLSAGGRERSVPDLGGQTLRFSRSALTQEGYVMGSVVKIPNQTVAKDFVMATDPPAGSAPPPGTKVNVLVSSGPQDETWILPNFRGQPMSRLEQELRYAGFDVKTSVEQRERFAWRVEVIDTVPPPGSRVKRGDPILLIGS</sequence>
<dbReference type="EMBL" id="JABDJR010000094">
    <property type="protein sequence ID" value="NNF05640.1"/>
    <property type="molecule type" value="Genomic_DNA"/>
</dbReference>
<feature type="domain" description="PASTA" evidence="2">
    <location>
        <begin position="122"/>
        <end position="189"/>
    </location>
</feature>
<evidence type="ECO:0000313" key="4">
    <source>
        <dbReference type="Proteomes" id="UP000547674"/>
    </source>
</evidence>
<comment type="caution">
    <text evidence="3">The sequence shown here is derived from an EMBL/GenBank/DDBJ whole genome shotgun (WGS) entry which is preliminary data.</text>
</comment>